<comment type="function">
    <text evidence="6 8">This protein is one of the early assembly proteins of the 50S ribosomal subunit, although it is not seen to bind rRNA by itself. It is important during the early stages of 50S assembly.</text>
</comment>
<dbReference type="SUPFAM" id="SSF52161">
    <property type="entry name" value="Ribosomal protein L13"/>
    <property type="match status" value="1"/>
</dbReference>
<dbReference type="NCBIfam" id="TIGR01066">
    <property type="entry name" value="rplM_bact"/>
    <property type="match status" value="1"/>
</dbReference>
<proteinExistence type="inferred from homology"/>
<keyword evidence="3 6" id="KW-0689">Ribosomal protein</keyword>
<dbReference type="InterPro" id="IPR005822">
    <property type="entry name" value="Ribosomal_uL13"/>
</dbReference>
<dbReference type="GO" id="GO:0003735">
    <property type="term" value="F:structural constituent of ribosome"/>
    <property type="evidence" value="ECO:0007669"/>
    <property type="project" value="InterPro"/>
</dbReference>
<dbReference type="PANTHER" id="PTHR11545">
    <property type="entry name" value="RIBOSOMAL PROTEIN L13"/>
    <property type="match status" value="1"/>
</dbReference>
<evidence type="ECO:0000256" key="7">
    <source>
        <dbReference type="RuleBase" id="RU003877"/>
    </source>
</evidence>
<dbReference type="FunFam" id="3.90.1180.10:FF:000001">
    <property type="entry name" value="50S ribosomal protein L13"/>
    <property type="match status" value="1"/>
</dbReference>
<sequence length="142" mass="16210">MKTYLTPVSEIDKKWYVVNAENKVLGRLASEVASRLRGKHKPTYSTFIDNGDFIVITNAEKIQLTGKKWDDKIYYRHTGYMGGLKEQTAKELMAKHPTDLIIKAVKGMLPKNRLGRQQLKKLKVYTGTNHPHAAQMPVELNL</sequence>
<reference evidence="9 10" key="1">
    <citation type="submission" date="2020-08" db="EMBL/GenBank/DDBJ databases">
        <title>Bridging the membrane lipid divide: bacteria of the FCB group superphylum have the potential to synthesize archaeal ether lipids.</title>
        <authorList>
            <person name="Villanueva L."/>
            <person name="Von Meijenfeldt F.A.B."/>
            <person name="Westbye A.B."/>
            <person name="Yadav S."/>
            <person name="Hopmans E.C."/>
            <person name="Dutilh B.E."/>
            <person name="Sinninghe Damste J.S."/>
        </authorList>
    </citation>
    <scope>NUCLEOTIDE SEQUENCE [LARGE SCALE GENOMIC DNA]</scope>
    <source>
        <strain evidence="9">NIOZ-UU81</strain>
    </source>
</reference>
<dbReference type="PANTHER" id="PTHR11545:SF2">
    <property type="entry name" value="LARGE RIBOSOMAL SUBUNIT PROTEIN UL13M"/>
    <property type="match status" value="1"/>
</dbReference>
<dbReference type="PROSITE" id="PS00783">
    <property type="entry name" value="RIBOSOMAL_L13"/>
    <property type="match status" value="1"/>
</dbReference>
<dbReference type="HAMAP" id="MF_01366">
    <property type="entry name" value="Ribosomal_uL13"/>
    <property type="match status" value="1"/>
</dbReference>
<evidence type="ECO:0000313" key="9">
    <source>
        <dbReference type="EMBL" id="MBC8208323.1"/>
    </source>
</evidence>
<evidence type="ECO:0000256" key="5">
    <source>
        <dbReference type="ARBA" id="ARBA00035201"/>
    </source>
</evidence>
<dbReference type="GO" id="GO:1990904">
    <property type="term" value="C:ribonucleoprotein complex"/>
    <property type="evidence" value="ECO:0007669"/>
    <property type="project" value="UniProtKB-KW"/>
</dbReference>
<dbReference type="GO" id="GO:0017148">
    <property type="term" value="P:negative regulation of translation"/>
    <property type="evidence" value="ECO:0007669"/>
    <property type="project" value="TreeGrafter"/>
</dbReference>
<evidence type="ECO:0000256" key="6">
    <source>
        <dbReference type="HAMAP-Rule" id="MF_01366"/>
    </source>
</evidence>
<dbReference type="Gene3D" id="3.90.1180.10">
    <property type="entry name" value="Ribosomal protein L13"/>
    <property type="match status" value="1"/>
</dbReference>
<dbReference type="CDD" id="cd00392">
    <property type="entry name" value="Ribosomal_L13"/>
    <property type="match status" value="1"/>
</dbReference>
<dbReference type="GO" id="GO:0005840">
    <property type="term" value="C:ribosome"/>
    <property type="evidence" value="ECO:0007669"/>
    <property type="project" value="UniProtKB-KW"/>
</dbReference>
<dbReference type="Proteomes" id="UP000599024">
    <property type="component" value="Unassembled WGS sequence"/>
</dbReference>
<evidence type="ECO:0000256" key="3">
    <source>
        <dbReference type="ARBA" id="ARBA00022980"/>
    </source>
</evidence>
<dbReference type="InterPro" id="IPR005823">
    <property type="entry name" value="Ribosomal_uL13_bac-type"/>
</dbReference>
<dbReference type="EMBL" id="JACNLK010000033">
    <property type="protein sequence ID" value="MBC8208323.1"/>
    <property type="molecule type" value="Genomic_DNA"/>
</dbReference>
<dbReference type="InterPro" id="IPR036899">
    <property type="entry name" value="Ribosomal_uL13_sf"/>
</dbReference>
<dbReference type="AlphaFoldDB" id="A0A8J6N626"/>
<accession>A0A8J6N626</accession>
<evidence type="ECO:0000256" key="4">
    <source>
        <dbReference type="ARBA" id="ARBA00023274"/>
    </source>
</evidence>
<comment type="subunit">
    <text evidence="2 6">Part of the 50S ribosomal subunit.</text>
</comment>
<dbReference type="GO" id="GO:0003729">
    <property type="term" value="F:mRNA binding"/>
    <property type="evidence" value="ECO:0007669"/>
    <property type="project" value="TreeGrafter"/>
</dbReference>
<dbReference type="Pfam" id="PF00572">
    <property type="entry name" value="Ribosomal_L13"/>
    <property type="match status" value="1"/>
</dbReference>
<comment type="similarity">
    <text evidence="1 6 7">Belongs to the universal ribosomal protein uL13 family.</text>
</comment>
<organism evidence="9 10">
    <name type="scientific">Candidatus Desulfatifera sulfidica</name>
    <dbReference type="NCBI Taxonomy" id="2841691"/>
    <lineage>
        <taxon>Bacteria</taxon>
        <taxon>Pseudomonadati</taxon>
        <taxon>Thermodesulfobacteriota</taxon>
        <taxon>Desulfobulbia</taxon>
        <taxon>Desulfobulbales</taxon>
        <taxon>Desulfobulbaceae</taxon>
        <taxon>Candidatus Desulfatifera</taxon>
    </lineage>
</organism>
<protein>
    <recommendedName>
        <fullName evidence="5 6">Large ribosomal subunit protein uL13</fullName>
    </recommendedName>
</protein>
<evidence type="ECO:0000313" key="10">
    <source>
        <dbReference type="Proteomes" id="UP000599024"/>
    </source>
</evidence>
<gene>
    <name evidence="6 8 9" type="primary">rplM</name>
    <name evidence="9" type="ORF">H8E79_04045</name>
</gene>
<name>A0A8J6N626_9BACT</name>
<evidence type="ECO:0000256" key="2">
    <source>
        <dbReference type="ARBA" id="ARBA00011838"/>
    </source>
</evidence>
<evidence type="ECO:0000256" key="1">
    <source>
        <dbReference type="ARBA" id="ARBA00006227"/>
    </source>
</evidence>
<comment type="caution">
    <text evidence="9">The sequence shown here is derived from an EMBL/GenBank/DDBJ whole genome shotgun (WGS) entry which is preliminary data.</text>
</comment>
<dbReference type="PIRSF" id="PIRSF002181">
    <property type="entry name" value="Ribosomal_L13"/>
    <property type="match status" value="1"/>
</dbReference>
<dbReference type="GO" id="GO:0006412">
    <property type="term" value="P:translation"/>
    <property type="evidence" value="ECO:0007669"/>
    <property type="project" value="UniProtKB-UniRule"/>
</dbReference>
<keyword evidence="4 6" id="KW-0687">Ribonucleoprotein</keyword>
<evidence type="ECO:0000256" key="8">
    <source>
        <dbReference type="RuleBase" id="RU003878"/>
    </source>
</evidence>
<dbReference type="InterPro" id="IPR023563">
    <property type="entry name" value="Ribosomal_uL13_CS"/>
</dbReference>